<feature type="region of interest" description="Disordered" evidence="1">
    <location>
        <begin position="104"/>
        <end position="126"/>
    </location>
</feature>
<dbReference type="Gene3D" id="2.60.40.10">
    <property type="entry name" value="Immunoglobulins"/>
    <property type="match status" value="1"/>
</dbReference>
<dbReference type="CDD" id="cd00063">
    <property type="entry name" value="FN3"/>
    <property type="match status" value="1"/>
</dbReference>
<evidence type="ECO:0000256" key="1">
    <source>
        <dbReference type="SAM" id="MobiDB-lite"/>
    </source>
</evidence>
<feature type="compositionally biased region" description="Polar residues" evidence="1">
    <location>
        <begin position="104"/>
        <end position="113"/>
    </location>
</feature>
<organism evidence="3 4">
    <name type="scientific">Rotaria socialis</name>
    <dbReference type="NCBI Taxonomy" id="392032"/>
    <lineage>
        <taxon>Eukaryota</taxon>
        <taxon>Metazoa</taxon>
        <taxon>Spiralia</taxon>
        <taxon>Gnathifera</taxon>
        <taxon>Rotifera</taxon>
        <taxon>Eurotatoria</taxon>
        <taxon>Bdelloidea</taxon>
        <taxon>Philodinida</taxon>
        <taxon>Philodinidae</taxon>
        <taxon>Rotaria</taxon>
    </lineage>
</organism>
<sequence length="153" mass="17580">MSAELTSLLGDEWYAVYASMTSHVNTVGLFSPISYFRYNLRGESLSRSTIELVWQPPSKPNEPITTYLVYYAPIDDRLPVNNSKLLCLMKDRWRSEESVSMDNLNLNNQSTRCSRPKNRLTDTITNNDDETDEEIEQNTGIDQVVTDLSLLEY</sequence>
<dbReference type="InterPro" id="IPR036116">
    <property type="entry name" value="FN3_sf"/>
</dbReference>
<evidence type="ECO:0000313" key="4">
    <source>
        <dbReference type="Proteomes" id="UP000663869"/>
    </source>
</evidence>
<dbReference type="Proteomes" id="UP000663869">
    <property type="component" value="Unassembled WGS sequence"/>
</dbReference>
<dbReference type="EMBL" id="CAJNYU010003932">
    <property type="protein sequence ID" value="CAF3713256.1"/>
    <property type="molecule type" value="Genomic_DNA"/>
</dbReference>
<dbReference type="Pfam" id="PF00041">
    <property type="entry name" value="fn3"/>
    <property type="match status" value="1"/>
</dbReference>
<proteinExistence type="predicted"/>
<protein>
    <recommendedName>
        <fullName evidence="2">Fibronectin type-III domain-containing protein</fullName>
    </recommendedName>
</protein>
<dbReference type="InterPro" id="IPR013783">
    <property type="entry name" value="Ig-like_fold"/>
</dbReference>
<name>A0A818VD83_9BILA</name>
<gene>
    <name evidence="3" type="ORF">FME351_LOCUS28551</name>
</gene>
<comment type="caution">
    <text evidence="3">The sequence shown here is derived from an EMBL/GenBank/DDBJ whole genome shotgun (WGS) entry which is preliminary data.</text>
</comment>
<feature type="domain" description="Fibronectin type-III" evidence="2">
    <location>
        <begin position="39"/>
        <end position="105"/>
    </location>
</feature>
<evidence type="ECO:0000259" key="2">
    <source>
        <dbReference type="Pfam" id="PF00041"/>
    </source>
</evidence>
<dbReference type="SUPFAM" id="SSF49265">
    <property type="entry name" value="Fibronectin type III"/>
    <property type="match status" value="1"/>
</dbReference>
<reference evidence="3" key="1">
    <citation type="submission" date="2021-02" db="EMBL/GenBank/DDBJ databases">
        <authorList>
            <person name="Nowell W R."/>
        </authorList>
    </citation>
    <scope>NUCLEOTIDE SEQUENCE</scope>
</reference>
<dbReference type="InterPro" id="IPR003961">
    <property type="entry name" value="FN3_dom"/>
</dbReference>
<evidence type="ECO:0000313" key="3">
    <source>
        <dbReference type="EMBL" id="CAF3713256.1"/>
    </source>
</evidence>
<dbReference type="AlphaFoldDB" id="A0A818VD83"/>
<accession>A0A818VD83</accession>